<dbReference type="Proteomes" id="UP000264753">
    <property type="component" value="Unassembled WGS sequence"/>
</dbReference>
<protein>
    <submittedName>
        <fullName evidence="1">Pyrroline-5-carboxylate reductase</fullName>
    </submittedName>
</protein>
<feature type="non-terminal residue" evidence="1">
    <location>
        <position position="1"/>
    </location>
</feature>
<reference evidence="1 2" key="1">
    <citation type="journal article" date="2018" name="Nat. Biotechnol.">
        <title>A standardized bacterial taxonomy based on genome phylogeny substantially revises the tree of life.</title>
        <authorList>
            <person name="Parks D.H."/>
            <person name="Chuvochina M."/>
            <person name="Waite D.W."/>
            <person name="Rinke C."/>
            <person name="Skarshewski A."/>
            <person name="Chaumeil P.A."/>
            <person name="Hugenholtz P."/>
        </authorList>
    </citation>
    <scope>NUCLEOTIDE SEQUENCE [LARGE SCALE GENOMIC DNA]</scope>
    <source>
        <strain evidence="1">UBA8707</strain>
    </source>
</reference>
<evidence type="ECO:0000313" key="2">
    <source>
        <dbReference type="Proteomes" id="UP000264753"/>
    </source>
</evidence>
<evidence type="ECO:0000313" key="1">
    <source>
        <dbReference type="EMBL" id="HBU97238.1"/>
    </source>
</evidence>
<dbReference type="EMBL" id="DOOG01000046">
    <property type="protein sequence ID" value="HBU97238.1"/>
    <property type="molecule type" value="Genomic_DNA"/>
</dbReference>
<name>A0A358HPX0_9PROT</name>
<proteinExistence type="predicted"/>
<dbReference type="AlphaFoldDB" id="A0A358HPX0"/>
<comment type="caution">
    <text evidence="1">The sequence shown here is derived from an EMBL/GenBank/DDBJ whole genome shotgun (WGS) entry which is preliminary data.</text>
</comment>
<organism evidence="1 2">
    <name type="scientific">Thalassospira lucentensis</name>
    <dbReference type="NCBI Taxonomy" id="168935"/>
    <lineage>
        <taxon>Bacteria</taxon>
        <taxon>Pseudomonadati</taxon>
        <taxon>Pseudomonadota</taxon>
        <taxon>Alphaproteobacteria</taxon>
        <taxon>Rhodospirillales</taxon>
        <taxon>Thalassospiraceae</taxon>
        <taxon>Thalassospira</taxon>
    </lineage>
</organism>
<gene>
    <name evidence="1" type="ORF">DEF21_04930</name>
</gene>
<sequence>NVLMDQKSGLPELMTRAVEAARKRSVELAG</sequence>
<accession>A0A358HPX0</accession>